<dbReference type="InterPro" id="IPR000007">
    <property type="entry name" value="Tubby_C"/>
</dbReference>
<reference evidence="5 6" key="1">
    <citation type="journal article" date="2012" name="Genome Biol.">
        <title>The genome of the polar eukaryotic microalga coccomyxa subellipsoidea reveals traits of cold adaptation.</title>
        <authorList>
            <person name="Blanc G."/>
            <person name="Agarkova I."/>
            <person name="Grimwood J."/>
            <person name="Kuo A."/>
            <person name="Brueggeman A."/>
            <person name="Dunigan D."/>
            <person name="Gurnon J."/>
            <person name="Ladunga I."/>
            <person name="Lindquist E."/>
            <person name="Lucas S."/>
            <person name="Pangilinan J."/>
            <person name="Proschold T."/>
            <person name="Salamov A."/>
            <person name="Schmutz J."/>
            <person name="Weeks D."/>
            <person name="Yamada T."/>
            <person name="Claverie J.M."/>
            <person name="Grigoriev I."/>
            <person name="Van Etten J."/>
            <person name="Lomsadze A."/>
            <person name="Borodovsky M."/>
        </authorList>
    </citation>
    <scope>NUCLEOTIDE SEQUENCE [LARGE SCALE GENOMIC DNA]</scope>
    <source>
        <strain evidence="5 6">C-169</strain>
    </source>
</reference>
<dbReference type="OrthoDB" id="8775810at2759"/>
<dbReference type="PANTHER" id="PTHR16517">
    <property type="entry name" value="TUBBY-RELATED"/>
    <property type="match status" value="1"/>
</dbReference>
<evidence type="ECO:0000256" key="2">
    <source>
        <dbReference type="ARBA" id="ARBA00007129"/>
    </source>
</evidence>
<dbReference type="InterPro" id="IPR025659">
    <property type="entry name" value="Tubby-like_C"/>
</dbReference>
<keyword evidence="6" id="KW-1185">Reference proteome</keyword>
<dbReference type="PROSITE" id="PS01200">
    <property type="entry name" value="TUB_1"/>
    <property type="match status" value="1"/>
</dbReference>
<dbReference type="KEGG" id="csl:COCSUDRAFT_13074"/>
<dbReference type="SUPFAM" id="SSF54518">
    <property type="entry name" value="Tubby C-terminal domain-like"/>
    <property type="match status" value="1"/>
</dbReference>
<dbReference type="eggNOG" id="KOG2502">
    <property type="taxonomic scope" value="Eukaryota"/>
</dbReference>
<keyword evidence="3" id="KW-0963">Cytoplasm</keyword>
<dbReference type="GeneID" id="17043665"/>
<dbReference type="Proteomes" id="UP000007264">
    <property type="component" value="Unassembled WGS sequence"/>
</dbReference>
<sequence>VSSEIPKKSLRVCRAFLMQPGPATGAMHCFIVRHRGGGRSRLYPRYSLFLDVGHKFLAAARKRKKSKASMYVLSLDEKDLLRGSSSMCGKVRSNFVGTEFSVFDSCPRAPNGAGAKGENDQSEVAGIRYETNILGTKGPRRMTAVIPAVATENSRLSLSNTRPCVAECRQRRAGGGIVVLQNKAPRWNEALNAYCLNFKGRVTQASVKNFQLASAADADTVLLQFGKVGKDMFTLDYQWPLSAVQAFGIALSSFDNKLACE</sequence>
<evidence type="ECO:0000313" key="6">
    <source>
        <dbReference type="Proteomes" id="UP000007264"/>
    </source>
</evidence>
<dbReference type="GO" id="GO:0005737">
    <property type="term" value="C:cytoplasm"/>
    <property type="evidence" value="ECO:0007669"/>
    <property type="project" value="UniProtKB-SubCell"/>
</dbReference>
<evidence type="ECO:0000256" key="3">
    <source>
        <dbReference type="ARBA" id="ARBA00022490"/>
    </source>
</evidence>
<dbReference type="RefSeq" id="XP_005650205.1">
    <property type="nucleotide sequence ID" value="XM_005650148.1"/>
</dbReference>
<evidence type="ECO:0000313" key="5">
    <source>
        <dbReference type="EMBL" id="EIE25661.1"/>
    </source>
</evidence>
<evidence type="ECO:0000259" key="4">
    <source>
        <dbReference type="Pfam" id="PF01167"/>
    </source>
</evidence>
<comment type="subcellular location">
    <subcellularLocation>
        <location evidence="1">Cytoplasm</location>
    </subcellularLocation>
</comment>
<dbReference type="Pfam" id="PF01167">
    <property type="entry name" value="Tub"/>
    <property type="match status" value="1"/>
</dbReference>
<gene>
    <name evidence="5" type="ORF">COCSUDRAFT_13074</name>
</gene>
<name>I0Z4U2_COCSC</name>
<dbReference type="PANTHER" id="PTHR16517:SF7">
    <property type="entry name" value="PROTEIN KING TUBBY"/>
    <property type="match status" value="1"/>
</dbReference>
<protein>
    <recommendedName>
        <fullName evidence="4">Tubby C-terminal domain-containing protein</fullName>
    </recommendedName>
</protein>
<proteinExistence type="inferred from homology"/>
<dbReference type="AlphaFoldDB" id="I0Z4U2"/>
<comment type="similarity">
    <text evidence="2">Belongs to the TUB family.</text>
</comment>
<dbReference type="STRING" id="574566.I0Z4U2"/>
<comment type="caution">
    <text evidence="5">The sequence shown here is derived from an EMBL/GenBank/DDBJ whole genome shotgun (WGS) entry which is preliminary data.</text>
</comment>
<organism evidence="5 6">
    <name type="scientific">Coccomyxa subellipsoidea (strain C-169)</name>
    <name type="common">Green microalga</name>
    <dbReference type="NCBI Taxonomy" id="574566"/>
    <lineage>
        <taxon>Eukaryota</taxon>
        <taxon>Viridiplantae</taxon>
        <taxon>Chlorophyta</taxon>
        <taxon>core chlorophytes</taxon>
        <taxon>Trebouxiophyceae</taxon>
        <taxon>Trebouxiophyceae incertae sedis</taxon>
        <taxon>Coccomyxaceae</taxon>
        <taxon>Coccomyxa</taxon>
        <taxon>Coccomyxa subellipsoidea</taxon>
    </lineage>
</organism>
<dbReference type="InterPro" id="IPR018066">
    <property type="entry name" value="Tubby_C_CS"/>
</dbReference>
<feature type="domain" description="Tubby C-terminal" evidence="4">
    <location>
        <begin position="17"/>
        <end position="256"/>
    </location>
</feature>
<accession>I0Z4U2</accession>
<evidence type="ECO:0000256" key="1">
    <source>
        <dbReference type="ARBA" id="ARBA00004496"/>
    </source>
</evidence>
<dbReference type="PRINTS" id="PR01573">
    <property type="entry name" value="SUPERTUBBY"/>
</dbReference>
<dbReference type="Gene3D" id="3.20.90.10">
    <property type="entry name" value="Tubby Protein, Chain A"/>
    <property type="match status" value="1"/>
</dbReference>
<dbReference type="EMBL" id="AGSI01000003">
    <property type="protein sequence ID" value="EIE25661.1"/>
    <property type="molecule type" value="Genomic_DNA"/>
</dbReference>
<feature type="non-terminal residue" evidence="5">
    <location>
        <position position="1"/>
    </location>
</feature>